<evidence type="ECO:0000256" key="2">
    <source>
        <dbReference type="SAM" id="Phobius"/>
    </source>
</evidence>
<proteinExistence type="inferred from homology"/>
<evidence type="ECO:0000256" key="1">
    <source>
        <dbReference type="ARBA" id="ARBA00009737"/>
    </source>
</evidence>
<protein>
    <submittedName>
        <fullName evidence="3">Uncharacterized protein</fullName>
    </submittedName>
</protein>
<comment type="similarity">
    <text evidence="1">Belongs to the REF/SRPP family.</text>
</comment>
<gene>
    <name evidence="3" type="ORF">CSSPJE1EN1_LOCUS4838</name>
</gene>
<evidence type="ECO:0000313" key="3">
    <source>
        <dbReference type="EMBL" id="CAK9259360.1"/>
    </source>
</evidence>
<dbReference type="Proteomes" id="UP001497444">
    <property type="component" value="Chromosome 12"/>
</dbReference>
<dbReference type="InterPro" id="IPR008802">
    <property type="entry name" value="REF"/>
</dbReference>
<name>A0ABP0W190_9BRYO</name>
<organism evidence="3 4">
    <name type="scientific">Sphagnum jensenii</name>
    <dbReference type="NCBI Taxonomy" id="128206"/>
    <lineage>
        <taxon>Eukaryota</taxon>
        <taxon>Viridiplantae</taxon>
        <taxon>Streptophyta</taxon>
        <taxon>Embryophyta</taxon>
        <taxon>Bryophyta</taxon>
        <taxon>Sphagnophytina</taxon>
        <taxon>Sphagnopsida</taxon>
        <taxon>Sphagnales</taxon>
        <taxon>Sphagnaceae</taxon>
        <taxon>Sphagnum</taxon>
    </lineage>
</organism>
<sequence length="214" mass="23265">MADTTTQEPNLKYLGLVHVLALKALALLVTLYAFAKDSSGPLKPSVDNVEGTVKTVVGPVYQKIEGKPLELLQFLDTKVDETLILVDGVLPQVVKEKSYQAYDVAKQAPDAARAVVAEVQNQGLYETAATYYQKYEPAAEQLTYIAWQKILTVPLVPQAVHLAAPAAKFGAQSYNNLAITLKGKQLPFAEFIPLVPIERIEEATKTVPATVTAQ</sequence>
<dbReference type="PANTHER" id="PTHR33732:SF3">
    <property type="entry name" value="OS07G0671800 PROTEIN"/>
    <property type="match status" value="1"/>
</dbReference>
<feature type="transmembrane region" description="Helical" evidence="2">
    <location>
        <begin position="13"/>
        <end position="35"/>
    </location>
</feature>
<dbReference type="Pfam" id="PF05755">
    <property type="entry name" value="REF"/>
    <property type="match status" value="1"/>
</dbReference>
<keyword evidence="4" id="KW-1185">Reference proteome</keyword>
<reference evidence="3" key="1">
    <citation type="submission" date="2024-02" db="EMBL/GenBank/DDBJ databases">
        <authorList>
            <consortium name="ELIXIR-Norway"/>
            <consortium name="Elixir Norway"/>
        </authorList>
    </citation>
    <scope>NUCLEOTIDE SEQUENCE</scope>
</reference>
<dbReference type="PANTHER" id="PTHR33732">
    <property type="entry name" value="REF/SRPP-LIKE PROTEIN OS05G0151300/LOC_OS05G05940"/>
    <property type="match status" value="1"/>
</dbReference>
<accession>A0ABP0W190</accession>
<evidence type="ECO:0000313" key="4">
    <source>
        <dbReference type="Proteomes" id="UP001497444"/>
    </source>
</evidence>
<keyword evidence="2" id="KW-1133">Transmembrane helix</keyword>
<dbReference type="EMBL" id="OZ020107">
    <property type="protein sequence ID" value="CAK9259360.1"/>
    <property type="molecule type" value="Genomic_DNA"/>
</dbReference>
<keyword evidence="2" id="KW-0472">Membrane</keyword>
<keyword evidence="2" id="KW-0812">Transmembrane</keyword>